<feature type="domain" description="ETS" evidence="11">
    <location>
        <begin position="208"/>
        <end position="290"/>
    </location>
</feature>
<dbReference type="SUPFAM" id="SSF46785">
    <property type="entry name" value="Winged helix' DNA-binding domain"/>
    <property type="match status" value="1"/>
</dbReference>
<reference evidence="12" key="1">
    <citation type="submission" date="2025-08" db="UniProtKB">
        <authorList>
            <consortium name="RefSeq"/>
        </authorList>
    </citation>
    <scope>IDENTIFICATION</scope>
    <source>
        <tissue evidence="12">Leukocyte</tissue>
    </source>
</reference>
<feature type="compositionally biased region" description="Basic residues" evidence="10">
    <location>
        <begin position="169"/>
        <end position="182"/>
    </location>
</feature>
<dbReference type="GO" id="GO:0005634">
    <property type="term" value="C:nucleus"/>
    <property type="evidence" value="ECO:0007669"/>
    <property type="project" value="UniProtKB-SubCell"/>
</dbReference>
<comment type="similarity">
    <text evidence="2 9">Belongs to the ETS family.</text>
</comment>
<evidence type="ECO:0000256" key="1">
    <source>
        <dbReference type="ARBA" id="ARBA00004123"/>
    </source>
</evidence>
<dbReference type="OrthoDB" id="8196042at2759"/>
<keyword evidence="4" id="KW-0805">Transcription regulation</keyword>
<dbReference type="FunFam" id="1.10.10.10:FF:000066">
    <property type="entry name" value="ETS-related transcription factor Elf-2 isoform X1"/>
    <property type="match status" value="1"/>
</dbReference>
<evidence type="ECO:0000256" key="6">
    <source>
        <dbReference type="ARBA" id="ARBA00023159"/>
    </source>
</evidence>
<name>A0A8B7URL7_CASCN</name>
<keyword evidence="5 9" id="KW-0238">DNA-binding</keyword>
<dbReference type="GO" id="GO:0043565">
    <property type="term" value="F:sequence-specific DNA binding"/>
    <property type="evidence" value="ECO:0007669"/>
    <property type="project" value="InterPro"/>
</dbReference>
<evidence type="ECO:0000259" key="11">
    <source>
        <dbReference type="PROSITE" id="PS50061"/>
    </source>
</evidence>
<sequence length="395" mass="43894">MAITLQPSDLVFEFASNGMDDIHQLEDPSVFPAVIVEQVPYPELLHLYSGLELDDVHNGIITDGTLCMTQDQILEGSFLLADENEATSHTMSTTEVLLNVESPNDILDEKQIFSTSEMLPDSDPAPAVTLPNYLFPASEPDALNRASDTGDQEEHSLEERVPREESPKKTGKSKKRIRKTKGNRSTSPVTDPSIPIRKKSKDGKGSTIYLWEFLLALLQDRNTCPKYIKWTQREKGIFKLVDSKAVSKLWGKQKNKPDMNYETMGRALRYYYQRGILAKVEGQRLVYQFKEMPKDLVVIEDEEERIEAPAAPPQASTSSASSTSTTRRASSRVSSRAAPQGKSGPSWEKPKVQHVGLRPSASLELGLSLDEEVPTTSTMLVSPAESQANLTKAVR</sequence>
<dbReference type="CTD" id="2000"/>
<proteinExistence type="inferred from homology"/>
<dbReference type="SMART" id="SM00413">
    <property type="entry name" value="ETS"/>
    <property type="match status" value="1"/>
</dbReference>
<evidence type="ECO:0000313" key="12">
    <source>
        <dbReference type="RefSeq" id="XP_020020865.1"/>
    </source>
</evidence>
<organism evidence="12">
    <name type="scientific">Castor canadensis</name>
    <name type="common">American beaver</name>
    <dbReference type="NCBI Taxonomy" id="51338"/>
    <lineage>
        <taxon>Eukaryota</taxon>
        <taxon>Metazoa</taxon>
        <taxon>Chordata</taxon>
        <taxon>Craniata</taxon>
        <taxon>Vertebrata</taxon>
        <taxon>Euteleostomi</taxon>
        <taxon>Mammalia</taxon>
        <taxon>Eutheria</taxon>
        <taxon>Euarchontoglires</taxon>
        <taxon>Glires</taxon>
        <taxon>Rodentia</taxon>
        <taxon>Castorimorpha</taxon>
        <taxon>Castoridae</taxon>
        <taxon>Castor</taxon>
    </lineage>
</organism>
<comment type="subcellular location">
    <subcellularLocation>
        <location evidence="1 9">Nucleus</location>
    </subcellularLocation>
</comment>
<dbReference type="GO" id="GO:0000981">
    <property type="term" value="F:DNA-binding transcription factor activity, RNA polymerase II-specific"/>
    <property type="evidence" value="ECO:0007669"/>
    <property type="project" value="TreeGrafter"/>
</dbReference>
<dbReference type="AlphaFoldDB" id="A0A8B7URL7"/>
<evidence type="ECO:0000256" key="8">
    <source>
        <dbReference type="ARBA" id="ARBA00023242"/>
    </source>
</evidence>
<gene>
    <name evidence="12" type="primary">Elf4</name>
</gene>
<dbReference type="InterPro" id="IPR046328">
    <property type="entry name" value="ETS_fam"/>
</dbReference>
<dbReference type="PRINTS" id="PR00454">
    <property type="entry name" value="ETSDOMAIN"/>
</dbReference>
<dbReference type="PANTHER" id="PTHR11849:SF170">
    <property type="entry name" value="ETS-RELATED TRANSCRIPTION FACTOR ELF-4"/>
    <property type="match status" value="1"/>
</dbReference>
<evidence type="ECO:0000256" key="3">
    <source>
        <dbReference type="ARBA" id="ARBA00022553"/>
    </source>
</evidence>
<feature type="compositionally biased region" description="Basic and acidic residues" evidence="10">
    <location>
        <begin position="152"/>
        <end position="168"/>
    </location>
</feature>
<keyword evidence="3" id="KW-0597">Phosphoprotein</keyword>
<keyword evidence="6" id="KW-0010">Activator</keyword>
<keyword evidence="7" id="KW-0804">Transcription</keyword>
<dbReference type="PROSITE" id="PS50061">
    <property type="entry name" value="ETS_DOMAIN_3"/>
    <property type="match status" value="1"/>
</dbReference>
<evidence type="ECO:0000256" key="9">
    <source>
        <dbReference type="RuleBase" id="RU004019"/>
    </source>
</evidence>
<evidence type="ECO:0000256" key="4">
    <source>
        <dbReference type="ARBA" id="ARBA00023015"/>
    </source>
</evidence>
<dbReference type="Gene3D" id="1.10.10.10">
    <property type="entry name" value="Winged helix-like DNA-binding domain superfamily/Winged helix DNA-binding domain"/>
    <property type="match status" value="1"/>
</dbReference>
<dbReference type="PROSITE" id="PS00346">
    <property type="entry name" value="ETS_DOMAIN_2"/>
    <property type="match status" value="1"/>
</dbReference>
<evidence type="ECO:0000256" key="10">
    <source>
        <dbReference type="SAM" id="MobiDB-lite"/>
    </source>
</evidence>
<dbReference type="GO" id="GO:0045893">
    <property type="term" value="P:positive regulation of DNA-templated transcription"/>
    <property type="evidence" value="ECO:0007669"/>
    <property type="project" value="UniProtKB-ARBA"/>
</dbReference>
<keyword evidence="8 9" id="KW-0539">Nucleus</keyword>
<feature type="region of interest" description="Disordered" evidence="10">
    <location>
        <begin position="306"/>
        <end position="355"/>
    </location>
</feature>
<dbReference type="PROSITE" id="PS00345">
    <property type="entry name" value="ETS_DOMAIN_1"/>
    <property type="match status" value="1"/>
</dbReference>
<feature type="region of interest" description="Disordered" evidence="10">
    <location>
        <begin position="139"/>
        <end position="202"/>
    </location>
</feature>
<dbReference type="InterPro" id="IPR036388">
    <property type="entry name" value="WH-like_DNA-bd_sf"/>
</dbReference>
<dbReference type="Pfam" id="PF00178">
    <property type="entry name" value="Ets"/>
    <property type="match status" value="1"/>
</dbReference>
<dbReference type="PANTHER" id="PTHR11849">
    <property type="entry name" value="ETS"/>
    <property type="match status" value="1"/>
</dbReference>
<protein>
    <submittedName>
        <fullName evidence="12">ETS-related transcription factor Elf-4 isoform X3</fullName>
    </submittedName>
</protein>
<dbReference type="InterPro" id="IPR000418">
    <property type="entry name" value="Ets_dom"/>
</dbReference>
<dbReference type="InterPro" id="IPR022084">
    <property type="entry name" value="TF_Elf_N"/>
</dbReference>
<dbReference type="RefSeq" id="XP_020020865.1">
    <property type="nucleotide sequence ID" value="XM_020165276.1"/>
</dbReference>
<accession>A0A8B7URL7</accession>
<evidence type="ECO:0000256" key="7">
    <source>
        <dbReference type="ARBA" id="ARBA00023163"/>
    </source>
</evidence>
<feature type="compositionally biased region" description="Polar residues" evidence="10">
    <location>
        <begin position="374"/>
        <end position="395"/>
    </location>
</feature>
<evidence type="ECO:0000256" key="2">
    <source>
        <dbReference type="ARBA" id="ARBA00005562"/>
    </source>
</evidence>
<feature type="region of interest" description="Disordered" evidence="10">
    <location>
        <begin position="373"/>
        <end position="395"/>
    </location>
</feature>
<dbReference type="Pfam" id="PF12310">
    <property type="entry name" value="Elf-1_N"/>
    <property type="match status" value="1"/>
</dbReference>
<feature type="compositionally biased region" description="Low complexity" evidence="10">
    <location>
        <begin position="313"/>
        <end position="339"/>
    </location>
</feature>
<dbReference type="InterPro" id="IPR036390">
    <property type="entry name" value="WH_DNA-bd_sf"/>
</dbReference>
<dbReference type="GO" id="GO:0030154">
    <property type="term" value="P:cell differentiation"/>
    <property type="evidence" value="ECO:0007669"/>
    <property type="project" value="TreeGrafter"/>
</dbReference>
<evidence type="ECO:0000256" key="5">
    <source>
        <dbReference type="ARBA" id="ARBA00023125"/>
    </source>
</evidence>